<feature type="domain" description="Ig-like" evidence="6">
    <location>
        <begin position="131"/>
        <end position="226"/>
    </location>
</feature>
<evidence type="ECO:0000256" key="5">
    <source>
        <dbReference type="SAM" id="SignalP"/>
    </source>
</evidence>
<keyword evidence="4" id="KW-1133">Transmembrane helix</keyword>
<feature type="chain" id="PRO_5043864378" description="Ig-like domain-containing protein" evidence="5">
    <location>
        <begin position="21"/>
        <end position="421"/>
    </location>
</feature>
<keyword evidence="4" id="KW-0812">Transmembrane</keyword>
<dbReference type="GO" id="GO:0016020">
    <property type="term" value="C:membrane"/>
    <property type="evidence" value="ECO:0007669"/>
    <property type="project" value="UniProtKB-SubCell"/>
</dbReference>
<dbReference type="AlphaFoldDB" id="A0AAV2K1J9"/>
<dbReference type="InterPro" id="IPR036179">
    <property type="entry name" value="Ig-like_dom_sf"/>
</dbReference>
<protein>
    <recommendedName>
        <fullName evidence="6">Ig-like domain-containing protein</fullName>
    </recommendedName>
</protein>
<evidence type="ECO:0000256" key="1">
    <source>
        <dbReference type="ARBA" id="ARBA00004167"/>
    </source>
</evidence>
<feature type="transmembrane region" description="Helical" evidence="4">
    <location>
        <begin position="334"/>
        <end position="354"/>
    </location>
</feature>
<keyword evidence="2 4" id="KW-0472">Membrane</keyword>
<accession>A0AAV2K1J9</accession>
<comment type="subcellular location">
    <subcellularLocation>
        <location evidence="1">Membrane</location>
        <topology evidence="1">Single-pass membrane protein</topology>
    </subcellularLocation>
</comment>
<reference evidence="7 8" key="1">
    <citation type="submission" date="2024-04" db="EMBL/GenBank/DDBJ databases">
        <authorList>
            <person name="Waldvogel A.-M."/>
            <person name="Schoenle A."/>
        </authorList>
    </citation>
    <scope>NUCLEOTIDE SEQUENCE [LARGE SCALE GENOMIC DNA]</scope>
</reference>
<dbReference type="InterPro" id="IPR013783">
    <property type="entry name" value="Ig-like_fold"/>
</dbReference>
<name>A0AAV2K1J9_KNICA</name>
<proteinExistence type="predicted"/>
<evidence type="ECO:0000256" key="4">
    <source>
        <dbReference type="SAM" id="Phobius"/>
    </source>
</evidence>
<keyword evidence="8" id="KW-1185">Reference proteome</keyword>
<dbReference type="InterPro" id="IPR003599">
    <property type="entry name" value="Ig_sub"/>
</dbReference>
<dbReference type="Gene3D" id="2.60.40.10">
    <property type="entry name" value="Immunoglobulins"/>
    <property type="match status" value="3"/>
</dbReference>
<dbReference type="Pfam" id="PF13895">
    <property type="entry name" value="Ig_2"/>
    <property type="match status" value="1"/>
</dbReference>
<keyword evidence="5" id="KW-0732">Signal</keyword>
<dbReference type="SMART" id="SM00409">
    <property type="entry name" value="IG"/>
    <property type="match status" value="3"/>
</dbReference>
<feature type="domain" description="Ig-like" evidence="6">
    <location>
        <begin position="236"/>
        <end position="321"/>
    </location>
</feature>
<evidence type="ECO:0000259" key="6">
    <source>
        <dbReference type="PROSITE" id="PS50835"/>
    </source>
</evidence>
<dbReference type="Pfam" id="PF08205">
    <property type="entry name" value="C2-set_2"/>
    <property type="match status" value="1"/>
</dbReference>
<evidence type="ECO:0000313" key="8">
    <source>
        <dbReference type="Proteomes" id="UP001497482"/>
    </source>
</evidence>
<dbReference type="EMBL" id="OZ035838">
    <property type="protein sequence ID" value="CAL1583634.1"/>
    <property type="molecule type" value="Genomic_DNA"/>
</dbReference>
<dbReference type="InterPro" id="IPR007110">
    <property type="entry name" value="Ig-like_dom"/>
</dbReference>
<organism evidence="7 8">
    <name type="scientific">Knipowitschia caucasica</name>
    <name type="common">Caucasian dwarf goby</name>
    <name type="synonym">Pomatoschistus caucasicus</name>
    <dbReference type="NCBI Taxonomy" id="637954"/>
    <lineage>
        <taxon>Eukaryota</taxon>
        <taxon>Metazoa</taxon>
        <taxon>Chordata</taxon>
        <taxon>Craniata</taxon>
        <taxon>Vertebrata</taxon>
        <taxon>Euteleostomi</taxon>
        <taxon>Actinopterygii</taxon>
        <taxon>Neopterygii</taxon>
        <taxon>Teleostei</taxon>
        <taxon>Neoteleostei</taxon>
        <taxon>Acanthomorphata</taxon>
        <taxon>Gobiaria</taxon>
        <taxon>Gobiiformes</taxon>
        <taxon>Gobioidei</taxon>
        <taxon>Gobiidae</taxon>
        <taxon>Gobiinae</taxon>
        <taxon>Knipowitschia</taxon>
    </lineage>
</organism>
<gene>
    <name evidence="7" type="ORF">KC01_LOCUS14085</name>
</gene>
<dbReference type="InterPro" id="IPR013162">
    <property type="entry name" value="CD80_C2-set"/>
</dbReference>
<dbReference type="SUPFAM" id="SSF48726">
    <property type="entry name" value="Immunoglobulin"/>
    <property type="match status" value="2"/>
</dbReference>
<evidence type="ECO:0000256" key="3">
    <source>
        <dbReference type="ARBA" id="ARBA00023157"/>
    </source>
</evidence>
<dbReference type="PANTHER" id="PTHR46484:SF8">
    <property type="entry name" value="B-CELL RECEPTOR CD22-LIKE-RELATED"/>
    <property type="match status" value="1"/>
</dbReference>
<feature type="signal peptide" evidence="5">
    <location>
        <begin position="1"/>
        <end position="20"/>
    </location>
</feature>
<keyword evidence="3" id="KW-1015">Disulfide bond</keyword>
<sequence length="421" mass="45548">MSAAAVRLVVVCAVMQGATGKQWTVTVPQRIMGVVGSCISVPCSFHVPDSFAAELKNCSGGAIWRKEKLYIYSGHLLGDLRLRNCTTVFNHFTKEQSGSYFFRLDCPKSTLKFTFEEGVHITVTTAPPSPPSLSAMSHVTSVPLGGLVRLRCVAMAPCPNLPPSLTWSAPESVRKESTRILQTPDGQMMVNSTLTFKAAMQHHNKTVTCSVSYPLSAGGSSEATTTSHTLSVLYGPQNTAAQLSASPVPEGSVVIFSCTSDANPSVSAYTWFSNTNGTVVQVGEGQTLPLQVKQTHSGLYECQAHSERGTQRSGPLVLEVTALSTGTCRRSTDWLFIVCGVFSGLYFLTVALLFHKYKGLSRRLTQVEKRGENTIYANLQTSCISSDYDSLQPQPQLKKTSPELANYENAAALRKASNKTR</sequence>
<evidence type="ECO:0000256" key="2">
    <source>
        <dbReference type="ARBA" id="ARBA00023136"/>
    </source>
</evidence>
<evidence type="ECO:0000313" key="7">
    <source>
        <dbReference type="EMBL" id="CAL1583634.1"/>
    </source>
</evidence>
<dbReference type="Proteomes" id="UP001497482">
    <property type="component" value="Chromosome 16"/>
</dbReference>
<dbReference type="PROSITE" id="PS50835">
    <property type="entry name" value="IG_LIKE"/>
    <property type="match status" value="2"/>
</dbReference>
<dbReference type="PANTHER" id="PTHR46484">
    <property type="entry name" value="SI:CH211-171H4.5-RELATED"/>
    <property type="match status" value="1"/>
</dbReference>